<dbReference type="AlphaFoldDB" id="A0A8T0ERS0"/>
<keyword evidence="3" id="KW-1185">Reference proteome</keyword>
<accession>A0A8T0ERS0</accession>
<name>A0A8T0ERS0_ARGBR</name>
<dbReference type="EMBL" id="JABXBU010002072">
    <property type="protein sequence ID" value="KAF8778520.1"/>
    <property type="molecule type" value="Genomic_DNA"/>
</dbReference>
<reference evidence="2" key="2">
    <citation type="submission" date="2020-06" db="EMBL/GenBank/DDBJ databases">
        <authorList>
            <person name="Sheffer M."/>
        </authorList>
    </citation>
    <scope>NUCLEOTIDE SEQUENCE</scope>
</reference>
<gene>
    <name evidence="2" type="ORF">HNY73_015234</name>
</gene>
<feature type="region of interest" description="Disordered" evidence="1">
    <location>
        <begin position="1"/>
        <end position="30"/>
    </location>
</feature>
<comment type="caution">
    <text evidence="2">The sequence shown here is derived from an EMBL/GenBank/DDBJ whole genome shotgun (WGS) entry which is preliminary data.</text>
</comment>
<proteinExistence type="predicted"/>
<dbReference type="Proteomes" id="UP000807504">
    <property type="component" value="Unassembled WGS sequence"/>
</dbReference>
<sequence length="73" mass="8144">MHLIGSPKQDSIEPTPDGPPQPIWRGGRSRLKAMNSSSKRACDNRHRLASVAVTTQFHAKIDIALDNISFWCM</sequence>
<evidence type="ECO:0000313" key="3">
    <source>
        <dbReference type="Proteomes" id="UP000807504"/>
    </source>
</evidence>
<organism evidence="2 3">
    <name type="scientific">Argiope bruennichi</name>
    <name type="common">Wasp spider</name>
    <name type="synonym">Aranea bruennichi</name>
    <dbReference type="NCBI Taxonomy" id="94029"/>
    <lineage>
        <taxon>Eukaryota</taxon>
        <taxon>Metazoa</taxon>
        <taxon>Ecdysozoa</taxon>
        <taxon>Arthropoda</taxon>
        <taxon>Chelicerata</taxon>
        <taxon>Arachnida</taxon>
        <taxon>Araneae</taxon>
        <taxon>Araneomorphae</taxon>
        <taxon>Entelegynae</taxon>
        <taxon>Araneoidea</taxon>
        <taxon>Araneidae</taxon>
        <taxon>Argiope</taxon>
    </lineage>
</organism>
<protein>
    <submittedName>
        <fullName evidence="2">Uncharacterized protein</fullName>
    </submittedName>
</protein>
<evidence type="ECO:0000313" key="2">
    <source>
        <dbReference type="EMBL" id="KAF8778520.1"/>
    </source>
</evidence>
<reference evidence="2" key="1">
    <citation type="journal article" date="2020" name="bioRxiv">
        <title>Chromosome-level reference genome of the European wasp spider Argiope bruennichi: a resource for studies on range expansion and evolutionary adaptation.</title>
        <authorList>
            <person name="Sheffer M.M."/>
            <person name="Hoppe A."/>
            <person name="Krehenwinkel H."/>
            <person name="Uhl G."/>
            <person name="Kuss A.W."/>
            <person name="Jensen L."/>
            <person name="Jensen C."/>
            <person name="Gillespie R.G."/>
            <person name="Hoff K.J."/>
            <person name="Prost S."/>
        </authorList>
    </citation>
    <scope>NUCLEOTIDE SEQUENCE</scope>
</reference>
<evidence type="ECO:0000256" key="1">
    <source>
        <dbReference type="SAM" id="MobiDB-lite"/>
    </source>
</evidence>